<reference evidence="2 3" key="1">
    <citation type="journal article" date="2019" name="ISME J.">
        <title>Deianiraea, an extracellular bacterium associated with the ciliate Paramecium, suggests an alternative scenario for the evolution of Rickettsiales.</title>
        <authorList>
            <person name="Castelli M."/>
            <person name="Sabaneyeva E."/>
            <person name="Lanzoni O."/>
            <person name="Lebedeva N."/>
            <person name="Floriano A.M."/>
            <person name="Gaiarsa S."/>
            <person name="Benken K."/>
            <person name="Modeo L."/>
            <person name="Bandi C."/>
            <person name="Potekhin A."/>
            <person name="Sassera D."/>
            <person name="Petroni G."/>
        </authorList>
    </citation>
    <scope>NUCLEOTIDE SEQUENCE [LARGE SCALE GENOMIC DNA]</scope>
    <source>
        <strain evidence="2">CyL4-1</strain>
    </source>
</reference>
<gene>
    <name evidence="2" type="ORF">Deia_00792</name>
</gene>
<dbReference type="EMBL" id="CP029077">
    <property type="protein sequence ID" value="QED23580.1"/>
    <property type="molecule type" value="Genomic_DNA"/>
</dbReference>
<keyword evidence="3" id="KW-1185">Reference proteome</keyword>
<evidence type="ECO:0000256" key="1">
    <source>
        <dbReference type="SAM" id="Phobius"/>
    </source>
</evidence>
<keyword evidence="1" id="KW-0812">Transmembrane</keyword>
<feature type="transmembrane region" description="Helical" evidence="1">
    <location>
        <begin position="48"/>
        <end position="66"/>
    </location>
</feature>
<dbReference type="RefSeq" id="WP_146820845.1">
    <property type="nucleotide sequence ID" value="NZ_CP029077.1"/>
</dbReference>
<feature type="transmembrane region" description="Helical" evidence="1">
    <location>
        <begin position="21"/>
        <end position="42"/>
    </location>
</feature>
<evidence type="ECO:0000313" key="3">
    <source>
        <dbReference type="Proteomes" id="UP000321934"/>
    </source>
</evidence>
<accession>A0A5B8XEB3</accession>
<sequence>MTKKRAIIEMFKFWDYNIMHYVNLLFLIALFMFFYYHCNWTVSRICDFFAPFTDLQAIYFIGKSMQKVPNSMMTRRQFRDMLRHRKVGTQFIYISIIFWMLSPITYSE</sequence>
<protein>
    <submittedName>
        <fullName evidence="2">Uncharacterized protein</fullName>
    </submittedName>
</protein>
<organism evidence="2 3">
    <name type="scientific">Candidatus Deianiraea vastatrix</name>
    <dbReference type="NCBI Taxonomy" id="2163644"/>
    <lineage>
        <taxon>Bacteria</taxon>
        <taxon>Pseudomonadati</taxon>
        <taxon>Pseudomonadota</taxon>
        <taxon>Alphaproteobacteria</taxon>
        <taxon>Rickettsiales</taxon>
        <taxon>Candidatus Deianiraeaceae</taxon>
        <taxon>Candidatus Deianiraea</taxon>
    </lineage>
</organism>
<name>A0A5B8XEB3_9RICK</name>
<proteinExistence type="predicted"/>
<evidence type="ECO:0000313" key="2">
    <source>
        <dbReference type="EMBL" id="QED23580.1"/>
    </source>
</evidence>
<keyword evidence="1" id="KW-0472">Membrane</keyword>
<keyword evidence="1" id="KW-1133">Transmembrane helix</keyword>
<dbReference type="Proteomes" id="UP000321934">
    <property type="component" value="Chromosome"/>
</dbReference>
<feature type="transmembrane region" description="Helical" evidence="1">
    <location>
        <begin position="87"/>
        <end position="106"/>
    </location>
</feature>
<dbReference type="AlphaFoldDB" id="A0A5B8XEB3"/>